<dbReference type="PANTHER" id="PTHR43397:SF1">
    <property type="entry name" value="ERGOTHIONEINE BIOSYNTHESIS PROTEIN 1"/>
    <property type="match status" value="1"/>
</dbReference>
<keyword evidence="2 9" id="KW-0808">Transferase</keyword>
<evidence type="ECO:0000256" key="5">
    <source>
        <dbReference type="ARBA" id="ARBA00037882"/>
    </source>
</evidence>
<dbReference type="GO" id="GO:0032259">
    <property type="term" value="P:methylation"/>
    <property type="evidence" value="ECO:0007669"/>
    <property type="project" value="UniProtKB-KW"/>
</dbReference>
<keyword evidence="10" id="KW-1185">Reference proteome</keyword>
<dbReference type="Pfam" id="PF12867">
    <property type="entry name" value="DinB_2"/>
    <property type="match status" value="1"/>
</dbReference>
<accession>A0A085V3Q6</accession>
<feature type="domain" description="Histidine-specific methyltransferase SAM-dependent" evidence="7">
    <location>
        <begin position="415"/>
        <end position="715"/>
    </location>
</feature>
<dbReference type="NCBIfam" id="TIGR03438">
    <property type="entry name" value="egtD_ergothio"/>
    <property type="match status" value="1"/>
</dbReference>
<dbReference type="AlphaFoldDB" id="A0A085V3Q6"/>
<keyword evidence="4" id="KW-0408">Iron</keyword>
<dbReference type="InterPro" id="IPR042095">
    <property type="entry name" value="SUMF_sf"/>
</dbReference>
<dbReference type="InterPro" id="IPR034660">
    <property type="entry name" value="DinB/YfiT-like"/>
</dbReference>
<protein>
    <submittedName>
        <fullName evidence="9">Methyltransferase</fullName>
    </submittedName>
</protein>
<dbReference type="RefSeq" id="WP_032631898.1">
    <property type="nucleotide sequence ID" value="NZ_JPQU01000109.1"/>
</dbReference>
<dbReference type="Gene3D" id="3.40.50.150">
    <property type="entry name" value="Vaccinia Virus protein VP39"/>
    <property type="match status" value="1"/>
</dbReference>
<evidence type="ECO:0000256" key="2">
    <source>
        <dbReference type="ARBA" id="ARBA00022679"/>
    </source>
</evidence>
<dbReference type="GO" id="GO:0052699">
    <property type="term" value="P:ergothioneine biosynthetic process"/>
    <property type="evidence" value="ECO:0007669"/>
    <property type="project" value="InterPro"/>
</dbReference>
<sequence length="716" mass="80121">MTSHSPELRQTPAANELLKRYQSVRGRTQSLAAPLSAEDMVVQSMPDASPAKWHMAHTTWFFETFLLSENLSGYTHFDPTFGYLFNSYYEAVGPRHPRPQRGLMTRPGVDQVLAYRDYVDQHMERLLQSVLPDELSSLIELGLAHEEQHQELLLMDILHLFSTSSLKPAYDAQWPKDLSGRRGQYKPLKGGLTEIGHRGADFAFDNEGPRHTTYLQSFEISDRLVTNGEWLKFINAGGYSQAGLWLSEGWTVVQENSWNAPMYWQHDEVHGWRQMTLRGLEAIDPNAPVTHISYYEAAAYAHWADARLPTEAEWEAAVVAGLLEQVDDVAWQWTQSSYSAYPGFRPAASAVGEYNGKFMINQMVLRGGASVTSPSHSRATYRNFFHPEKRWVVSGLRLARDSRQPEMVNPYESEFARDVIAGLSSPVKNLSPKYFYDAAGSELFEGICQTPEYYPTRAETRLLTEVVEQMAAAIPEGAALVEFGSGASEKTCLLLDAAPQIAVYVPIDISANALNKAAHQLNIKYPHLTVAPQIDDFTRALKLPRAADGLTRVGFFPGSTIGNFTPEQAVKFLRSARTLLGDNAHFIVGVDLVKDPQILVAAYDDAQGVTGRFNKNLLTRINRELDGTFEVDGFEHLALWNDEQQRMEMHLVSRREQTASVAGQTFHFSQGERLHTENSHKFTPESFAALAATAGWSVSQQWVSDAPEVALFALQA</sequence>
<dbReference type="PATRIC" id="fig|317.175.peg.5338"/>
<dbReference type="SUPFAM" id="SSF53335">
    <property type="entry name" value="S-adenosyl-L-methionine-dependent methyltransferases"/>
    <property type="match status" value="1"/>
</dbReference>
<evidence type="ECO:0000313" key="10">
    <source>
        <dbReference type="Proteomes" id="UP000028631"/>
    </source>
</evidence>
<comment type="pathway">
    <text evidence="5">Amino-acid biosynthesis; ergothioneine biosynthesis.</text>
</comment>
<dbReference type="InterPro" id="IPR035094">
    <property type="entry name" value="EgtD"/>
</dbReference>
<dbReference type="InterPro" id="IPR029063">
    <property type="entry name" value="SAM-dependent_MTases_sf"/>
</dbReference>
<feature type="domain" description="DinB-like" evidence="8">
    <location>
        <begin position="22"/>
        <end position="142"/>
    </location>
</feature>
<feature type="domain" description="Sulfatase-modifying factor enzyme-like" evidence="6">
    <location>
        <begin position="188"/>
        <end position="322"/>
    </location>
</feature>
<evidence type="ECO:0000259" key="8">
    <source>
        <dbReference type="Pfam" id="PF12867"/>
    </source>
</evidence>
<dbReference type="SUPFAM" id="SSF56436">
    <property type="entry name" value="C-type lectin-like"/>
    <property type="match status" value="1"/>
</dbReference>
<proteinExistence type="predicted"/>
<dbReference type="SUPFAM" id="SSF109854">
    <property type="entry name" value="DinB/YfiT-like putative metalloenzymes"/>
    <property type="match status" value="1"/>
</dbReference>
<gene>
    <name evidence="9" type="ORF">IV01_25610</name>
</gene>
<dbReference type="EMBL" id="JPQU01000109">
    <property type="protein sequence ID" value="KFE50069.1"/>
    <property type="molecule type" value="Genomic_DNA"/>
</dbReference>
<dbReference type="OrthoDB" id="9768004at2"/>
<evidence type="ECO:0000256" key="4">
    <source>
        <dbReference type="ARBA" id="ARBA00023004"/>
    </source>
</evidence>
<dbReference type="PANTHER" id="PTHR43397">
    <property type="entry name" value="ERGOTHIONEINE BIOSYNTHESIS PROTEIN 1"/>
    <property type="match status" value="1"/>
</dbReference>
<organism evidence="9 10">
    <name type="scientific">Pseudomonas syringae</name>
    <dbReference type="NCBI Taxonomy" id="317"/>
    <lineage>
        <taxon>Bacteria</taxon>
        <taxon>Pseudomonadati</taxon>
        <taxon>Pseudomonadota</taxon>
        <taxon>Gammaproteobacteria</taxon>
        <taxon>Pseudomonadales</taxon>
        <taxon>Pseudomonadaceae</taxon>
        <taxon>Pseudomonas</taxon>
    </lineage>
</organism>
<dbReference type="InterPro" id="IPR005532">
    <property type="entry name" value="SUMF_dom"/>
</dbReference>
<dbReference type="Proteomes" id="UP000028631">
    <property type="component" value="Unassembled WGS sequence"/>
</dbReference>
<dbReference type="InterPro" id="IPR017806">
    <property type="entry name" value="EgtB"/>
</dbReference>
<keyword evidence="1 9" id="KW-0489">Methyltransferase</keyword>
<evidence type="ECO:0000259" key="6">
    <source>
        <dbReference type="Pfam" id="PF03781"/>
    </source>
</evidence>
<dbReference type="NCBIfam" id="TIGR03440">
    <property type="entry name" value="egtB_TIGR03440"/>
    <property type="match status" value="1"/>
</dbReference>
<dbReference type="InterPro" id="IPR019257">
    <property type="entry name" value="MeTrfase_dom"/>
</dbReference>
<dbReference type="InterPro" id="IPR016187">
    <property type="entry name" value="CTDL_fold"/>
</dbReference>
<name>A0A085V3Q6_PSESX</name>
<dbReference type="Pfam" id="PF03781">
    <property type="entry name" value="FGE-sulfatase"/>
    <property type="match status" value="1"/>
</dbReference>
<evidence type="ECO:0000313" key="9">
    <source>
        <dbReference type="EMBL" id="KFE50069.1"/>
    </source>
</evidence>
<dbReference type="InterPro" id="IPR024775">
    <property type="entry name" value="DinB-like"/>
</dbReference>
<evidence type="ECO:0000256" key="3">
    <source>
        <dbReference type="ARBA" id="ARBA00023002"/>
    </source>
</evidence>
<dbReference type="GO" id="GO:0008168">
    <property type="term" value="F:methyltransferase activity"/>
    <property type="evidence" value="ECO:0007669"/>
    <property type="project" value="UniProtKB-KW"/>
</dbReference>
<evidence type="ECO:0000256" key="1">
    <source>
        <dbReference type="ARBA" id="ARBA00022603"/>
    </source>
</evidence>
<dbReference type="InterPro" id="IPR051128">
    <property type="entry name" value="EgtD_Methyltrsf_superfamily"/>
</dbReference>
<dbReference type="Pfam" id="PF10017">
    <property type="entry name" value="Methyltransf_33"/>
    <property type="match status" value="1"/>
</dbReference>
<keyword evidence="3" id="KW-0560">Oxidoreductase</keyword>
<comment type="caution">
    <text evidence="9">The sequence shown here is derived from an EMBL/GenBank/DDBJ whole genome shotgun (WGS) entry which is preliminary data.</text>
</comment>
<reference evidence="9 10" key="1">
    <citation type="submission" date="2014-07" db="EMBL/GenBank/DDBJ databases">
        <title>Draft Genome Sequences of Environmental Pseudomonas syringae strains.</title>
        <authorList>
            <person name="Baltrus D.A."/>
            <person name="Berge O."/>
            <person name="Morris C."/>
        </authorList>
    </citation>
    <scope>NUCLEOTIDE SEQUENCE [LARGE SCALE GENOMIC DNA]</scope>
    <source>
        <strain evidence="9 10">GAW0119</strain>
    </source>
</reference>
<dbReference type="Gene3D" id="3.90.1580.10">
    <property type="entry name" value="paralog of FGE (formylglycine-generating enzyme)"/>
    <property type="match status" value="2"/>
</dbReference>
<evidence type="ECO:0000259" key="7">
    <source>
        <dbReference type="Pfam" id="PF10017"/>
    </source>
</evidence>